<keyword evidence="1" id="KW-1133">Transmembrane helix</keyword>
<dbReference type="PROSITE" id="PS50883">
    <property type="entry name" value="EAL"/>
    <property type="match status" value="1"/>
</dbReference>
<dbReference type="EMBL" id="CP053708">
    <property type="protein sequence ID" value="QKE90744.1"/>
    <property type="molecule type" value="Genomic_DNA"/>
</dbReference>
<sequence length="832" mass="90683">MIEAFVHEYDLRLVALAVVICILACFTSLKLILRGQATDGIPWGWLAAAASVFGCGVWSLHFIAMLAYMPGMVMDYAIRPTIVSIIIAIAGTFAALLVWQSTRIKFTGVWFGGILLSLSVAGMHYCGVAAVQVSDGIRYDRALVFVSIIVSTAFALLAFARGSGLSLLTRRIEITGWLVMCVCSVHFIGMSAVTIDARDPMSLPRGVLGTGALAVAVGSVSLAILVVSLAATLMEQHLLQRSVLELRRMQLMSDISHEILIIQRKGLILQVNEAGGRLFGTTPADMVGGRVSDLVSIADHAIVEQYLKSGPDHLKPQSIHVRAAAGHQTPVELAGSTIDYEGRPAILMAIRDMSDRTRDEARIRHLAHHDALTDLPNRFLLRERLTYAIDAAARSRSRVALLQLNLDRLKPVNELLGHIAGDALLIQVAQRIRAELDPTDTLARIGGDEFAIVMTADQVEQVAGLAARVLDTIAQPFDLDGNRVNIGTSIGISLFPDDGGITETLVQAANTALDRVKEERGNAFRFFEARMNEHLHARRQLEQDLRYAVERGQLELYYQPLFSCSTNLVEGFEALLRWNHPARGMVPPLEFMPLAEATGLIDRIGHWVIETACATAAGWQRPLRIAVNVSPSQFRRAGLAETVAATLARAGLAPDRLEIEITESVLMEHTAIALDLLGALRGQGVHIVLDDFGTGYSSLSYLRSFRFDKLKIDKSFVQALGNNEDATMIVRTIIGLAHNLGLSVVAEGVENPRQLAIIGAHLCDQVQGYLLGRPMPVDKLAAFTDQAAALPSRSIQTLTPTATLAHSARRHDRTKPEHHPIVSLSRSDKDVR</sequence>
<feature type="domain" description="PAS" evidence="3">
    <location>
        <begin position="244"/>
        <end position="308"/>
    </location>
</feature>
<keyword evidence="1" id="KW-0472">Membrane</keyword>
<evidence type="ECO:0000259" key="5">
    <source>
        <dbReference type="PROSITE" id="PS50887"/>
    </source>
</evidence>
<organism evidence="7 8">
    <name type="scientific">Lichenicola cladoniae</name>
    <dbReference type="NCBI Taxonomy" id="1484109"/>
    <lineage>
        <taxon>Bacteria</taxon>
        <taxon>Pseudomonadati</taxon>
        <taxon>Pseudomonadota</taxon>
        <taxon>Alphaproteobacteria</taxon>
        <taxon>Acetobacterales</taxon>
        <taxon>Acetobacteraceae</taxon>
        <taxon>Lichenicola</taxon>
    </lineage>
</organism>
<evidence type="ECO:0000259" key="4">
    <source>
        <dbReference type="PROSITE" id="PS50883"/>
    </source>
</evidence>
<dbReference type="Gene3D" id="3.30.450.20">
    <property type="entry name" value="PAS domain"/>
    <property type="match status" value="1"/>
</dbReference>
<evidence type="ECO:0000313" key="7">
    <source>
        <dbReference type="EMBL" id="QKE90744.1"/>
    </source>
</evidence>
<dbReference type="SMART" id="SM00091">
    <property type="entry name" value="PAS"/>
    <property type="match status" value="1"/>
</dbReference>
<feature type="transmembrane region" description="Helical" evidence="1">
    <location>
        <begin position="12"/>
        <end position="33"/>
    </location>
</feature>
<feature type="compositionally biased region" description="Basic and acidic residues" evidence="2">
    <location>
        <begin position="814"/>
        <end position="832"/>
    </location>
</feature>
<dbReference type="InterPro" id="IPR001633">
    <property type="entry name" value="EAL_dom"/>
</dbReference>
<keyword evidence="8" id="KW-1185">Reference proteome</keyword>
<dbReference type="InterPro" id="IPR000014">
    <property type="entry name" value="PAS"/>
</dbReference>
<feature type="transmembrane region" description="Helical" evidence="1">
    <location>
        <begin position="143"/>
        <end position="162"/>
    </location>
</feature>
<dbReference type="RefSeq" id="WP_171836375.1">
    <property type="nucleotide sequence ID" value="NZ_CP053708.1"/>
</dbReference>
<dbReference type="PANTHER" id="PTHR44757">
    <property type="entry name" value="DIGUANYLATE CYCLASE DGCP"/>
    <property type="match status" value="1"/>
</dbReference>
<dbReference type="CDD" id="cd00130">
    <property type="entry name" value="PAS"/>
    <property type="match status" value="1"/>
</dbReference>
<name>A0A6M8HQM5_9PROT</name>
<dbReference type="SUPFAM" id="SSF55785">
    <property type="entry name" value="PYP-like sensor domain (PAS domain)"/>
    <property type="match status" value="1"/>
</dbReference>
<protein>
    <submittedName>
        <fullName evidence="7">EAL domain-containing protein</fullName>
    </submittedName>
</protein>
<dbReference type="NCBIfam" id="TIGR00229">
    <property type="entry name" value="sensory_box"/>
    <property type="match status" value="1"/>
</dbReference>
<proteinExistence type="predicted"/>
<dbReference type="Pfam" id="PF03707">
    <property type="entry name" value="MHYT"/>
    <property type="match status" value="2"/>
</dbReference>
<dbReference type="InterPro" id="IPR005330">
    <property type="entry name" value="MHYT_dom"/>
</dbReference>
<dbReference type="KEGG" id="lck:HN018_12465"/>
<dbReference type="Proteomes" id="UP000500767">
    <property type="component" value="Chromosome"/>
</dbReference>
<reference evidence="7 8" key="1">
    <citation type="journal article" date="2014" name="World J. Microbiol. Biotechnol.">
        <title>Biodiversity and physiological characteristics of Antarctic and Arctic lichens-associated bacteria.</title>
        <authorList>
            <person name="Lee Y.M."/>
            <person name="Kim E.H."/>
            <person name="Lee H.K."/>
            <person name="Hong S.G."/>
        </authorList>
    </citation>
    <scope>NUCLEOTIDE SEQUENCE [LARGE SCALE GENOMIC DNA]</scope>
    <source>
        <strain evidence="7 8">PAMC 26569</strain>
    </source>
</reference>
<dbReference type="InterPro" id="IPR052155">
    <property type="entry name" value="Biofilm_reg_signaling"/>
</dbReference>
<dbReference type="GO" id="GO:0016020">
    <property type="term" value="C:membrane"/>
    <property type="evidence" value="ECO:0007669"/>
    <property type="project" value="UniProtKB-UniRule"/>
</dbReference>
<dbReference type="CDD" id="cd01949">
    <property type="entry name" value="GGDEF"/>
    <property type="match status" value="1"/>
</dbReference>
<dbReference type="SUPFAM" id="SSF55073">
    <property type="entry name" value="Nucleotide cyclase"/>
    <property type="match status" value="1"/>
</dbReference>
<dbReference type="SMART" id="SM00052">
    <property type="entry name" value="EAL"/>
    <property type="match status" value="1"/>
</dbReference>
<feature type="transmembrane region" description="Helical" evidence="1">
    <location>
        <begin position="81"/>
        <end position="102"/>
    </location>
</feature>
<dbReference type="AlphaFoldDB" id="A0A6M8HQM5"/>
<dbReference type="InterPro" id="IPR043128">
    <property type="entry name" value="Rev_trsase/Diguanyl_cyclase"/>
</dbReference>
<dbReference type="Gene3D" id="3.30.70.270">
    <property type="match status" value="1"/>
</dbReference>
<feature type="domain" description="EAL" evidence="4">
    <location>
        <begin position="538"/>
        <end position="788"/>
    </location>
</feature>
<dbReference type="PROSITE" id="PS50887">
    <property type="entry name" value="GGDEF"/>
    <property type="match status" value="1"/>
</dbReference>
<dbReference type="InterPro" id="IPR035965">
    <property type="entry name" value="PAS-like_dom_sf"/>
</dbReference>
<feature type="transmembrane region" description="Helical" evidence="1">
    <location>
        <begin position="108"/>
        <end position="131"/>
    </location>
</feature>
<evidence type="ECO:0000259" key="3">
    <source>
        <dbReference type="PROSITE" id="PS50112"/>
    </source>
</evidence>
<feature type="transmembrane region" description="Helical" evidence="1">
    <location>
        <begin position="45"/>
        <end position="69"/>
    </location>
</feature>
<dbReference type="PROSITE" id="PS50112">
    <property type="entry name" value="PAS"/>
    <property type="match status" value="1"/>
</dbReference>
<feature type="domain" description="MHYT" evidence="6">
    <location>
        <begin position="9"/>
        <end position="196"/>
    </location>
</feature>
<feature type="transmembrane region" description="Helical" evidence="1">
    <location>
        <begin position="174"/>
        <end position="195"/>
    </location>
</feature>
<dbReference type="Gene3D" id="3.20.20.450">
    <property type="entry name" value="EAL domain"/>
    <property type="match status" value="1"/>
</dbReference>
<evidence type="ECO:0000313" key="8">
    <source>
        <dbReference type="Proteomes" id="UP000500767"/>
    </source>
</evidence>
<accession>A0A6M8HQM5</accession>
<dbReference type="NCBIfam" id="TIGR00254">
    <property type="entry name" value="GGDEF"/>
    <property type="match status" value="1"/>
</dbReference>
<dbReference type="PROSITE" id="PS50924">
    <property type="entry name" value="MHYT"/>
    <property type="match status" value="1"/>
</dbReference>
<dbReference type="CDD" id="cd01948">
    <property type="entry name" value="EAL"/>
    <property type="match status" value="1"/>
</dbReference>
<keyword evidence="1" id="KW-0812">Transmembrane</keyword>
<dbReference type="Pfam" id="PF13426">
    <property type="entry name" value="PAS_9"/>
    <property type="match status" value="1"/>
</dbReference>
<feature type="transmembrane region" description="Helical" evidence="1">
    <location>
        <begin position="207"/>
        <end position="234"/>
    </location>
</feature>
<feature type="domain" description="GGDEF" evidence="5">
    <location>
        <begin position="397"/>
        <end position="529"/>
    </location>
</feature>
<dbReference type="InterPro" id="IPR000160">
    <property type="entry name" value="GGDEF_dom"/>
</dbReference>
<dbReference type="InterPro" id="IPR029787">
    <property type="entry name" value="Nucleotide_cyclase"/>
</dbReference>
<evidence type="ECO:0000256" key="2">
    <source>
        <dbReference type="SAM" id="MobiDB-lite"/>
    </source>
</evidence>
<evidence type="ECO:0000256" key="1">
    <source>
        <dbReference type="PROSITE-ProRule" id="PRU00244"/>
    </source>
</evidence>
<dbReference type="PANTHER" id="PTHR44757:SF2">
    <property type="entry name" value="BIOFILM ARCHITECTURE MAINTENANCE PROTEIN MBAA"/>
    <property type="match status" value="1"/>
</dbReference>
<dbReference type="SMART" id="SM00267">
    <property type="entry name" value="GGDEF"/>
    <property type="match status" value="1"/>
</dbReference>
<dbReference type="SUPFAM" id="SSF141868">
    <property type="entry name" value="EAL domain-like"/>
    <property type="match status" value="1"/>
</dbReference>
<evidence type="ECO:0000259" key="6">
    <source>
        <dbReference type="PROSITE" id="PS50924"/>
    </source>
</evidence>
<feature type="region of interest" description="Disordered" evidence="2">
    <location>
        <begin position="803"/>
        <end position="832"/>
    </location>
</feature>
<dbReference type="Pfam" id="PF00990">
    <property type="entry name" value="GGDEF"/>
    <property type="match status" value="1"/>
</dbReference>
<dbReference type="InterPro" id="IPR035919">
    <property type="entry name" value="EAL_sf"/>
</dbReference>
<gene>
    <name evidence="7" type="ORF">HN018_12465</name>
</gene>
<dbReference type="Pfam" id="PF00563">
    <property type="entry name" value="EAL"/>
    <property type="match status" value="1"/>
</dbReference>